<organism evidence="1 2">
    <name type="scientific">Symbiodinium microadriaticum</name>
    <name type="common">Dinoflagellate</name>
    <name type="synonym">Zooxanthella microadriatica</name>
    <dbReference type="NCBI Taxonomy" id="2951"/>
    <lineage>
        <taxon>Eukaryota</taxon>
        <taxon>Sar</taxon>
        <taxon>Alveolata</taxon>
        <taxon>Dinophyceae</taxon>
        <taxon>Suessiales</taxon>
        <taxon>Symbiodiniaceae</taxon>
        <taxon>Symbiodinium</taxon>
    </lineage>
</organism>
<dbReference type="Proteomes" id="UP000186817">
    <property type="component" value="Unassembled WGS sequence"/>
</dbReference>
<dbReference type="EMBL" id="LSRX01000301">
    <property type="protein sequence ID" value="OLQ01211.1"/>
    <property type="molecule type" value="Genomic_DNA"/>
</dbReference>
<dbReference type="AlphaFoldDB" id="A0A1Q9E1C3"/>
<name>A0A1Q9E1C3_SYMMI</name>
<protein>
    <submittedName>
        <fullName evidence="1">Uncharacterized protein</fullName>
    </submittedName>
</protein>
<accession>A0A1Q9E1C3</accession>
<reference evidence="1 2" key="1">
    <citation type="submission" date="2016-02" db="EMBL/GenBank/DDBJ databases">
        <title>Genome analysis of coral dinoflagellate symbionts highlights evolutionary adaptations to a symbiotic lifestyle.</title>
        <authorList>
            <person name="Aranda M."/>
            <person name="Li Y."/>
            <person name="Liew Y.J."/>
            <person name="Baumgarten S."/>
            <person name="Simakov O."/>
            <person name="Wilson M."/>
            <person name="Piel J."/>
            <person name="Ashoor H."/>
            <person name="Bougouffa S."/>
            <person name="Bajic V.B."/>
            <person name="Ryu T."/>
            <person name="Ravasi T."/>
            <person name="Bayer T."/>
            <person name="Micklem G."/>
            <person name="Kim H."/>
            <person name="Bhak J."/>
            <person name="Lajeunesse T.C."/>
            <person name="Voolstra C.R."/>
        </authorList>
    </citation>
    <scope>NUCLEOTIDE SEQUENCE [LARGE SCALE GENOMIC DNA]</scope>
    <source>
        <strain evidence="1 2">CCMP2467</strain>
    </source>
</reference>
<gene>
    <name evidence="1" type="ORF">AK812_SmicGene16060</name>
</gene>
<keyword evidence="2" id="KW-1185">Reference proteome</keyword>
<sequence length="68" mass="7697">MVFIRYVSSHLQAAPKLCAIIDKHIDEPESFPVRHEVPASLWQTSWAAPFPATPGAFSLAEHREWIVL</sequence>
<proteinExistence type="predicted"/>
<evidence type="ECO:0000313" key="2">
    <source>
        <dbReference type="Proteomes" id="UP000186817"/>
    </source>
</evidence>
<dbReference type="OrthoDB" id="6103986at2759"/>
<evidence type="ECO:0000313" key="1">
    <source>
        <dbReference type="EMBL" id="OLQ01211.1"/>
    </source>
</evidence>
<comment type="caution">
    <text evidence="1">The sequence shown here is derived from an EMBL/GenBank/DDBJ whole genome shotgun (WGS) entry which is preliminary data.</text>
</comment>